<dbReference type="eggNOG" id="COG1225">
    <property type="taxonomic scope" value="Bacteria"/>
</dbReference>
<keyword evidence="8" id="KW-0676">Redox-active center</keyword>
<accession>A0A246FB79</accession>
<protein>
    <recommendedName>
        <fullName evidence="3">thioredoxin-dependent peroxiredoxin</fullName>
        <ecNumber evidence="3">1.11.1.24</ecNumber>
    </recommendedName>
    <alternativeName>
        <fullName evidence="9">Thioredoxin peroxidase</fullName>
    </alternativeName>
    <alternativeName>
        <fullName evidence="11">Thioredoxin-dependent peroxiredoxin Bcp</fullName>
    </alternativeName>
</protein>
<dbReference type="RefSeq" id="WP_088416504.1">
    <property type="nucleotide sequence ID" value="NZ_NJBA01000002.1"/>
</dbReference>
<evidence type="ECO:0000256" key="1">
    <source>
        <dbReference type="ARBA" id="ARBA00003330"/>
    </source>
</evidence>
<evidence type="ECO:0000256" key="4">
    <source>
        <dbReference type="ARBA" id="ARBA00022559"/>
    </source>
</evidence>
<dbReference type="PROSITE" id="PS51352">
    <property type="entry name" value="THIOREDOXIN_2"/>
    <property type="match status" value="1"/>
</dbReference>
<evidence type="ECO:0000313" key="15">
    <source>
        <dbReference type="EMBL" id="OWP51577.1"/>
    </source>
</evidence>
<dbReference type="AlphaFoldDB" id="A0A246FB79"/>
<evidence type="ECO:0000256" key="5">
    <source>
        <dbReference type="ARBA" id="ARBA00022862"/>
    </source>
</evidence>
<dbReference type="SUPFAM" id="SSF52833">
    <property type="entry name" value="Thioredoxin-like"/>
    <property type="match status" value="1"/>
</dbReference>
<dbReference type="InterPro" id="IPR036249">
    <property type="entry name" value="Thioredoxin-like_sf"/>
</dbReference>
<comment type="catalytic activity">
    <reaction evidence="12">
        <text>a hydroperoxide + [thioredoxin]-dithiol = an alcohol + [thioredoxin]-disulfide + H2O</text>
        <dbReference type="Rhea" id="RHEA:62620"/>
        <dbReference type="Rhea" id="RHEA-COMP:10698"/>
        <dbReference type="Rhea" id="RHEA-COMP:10700"/>
        <dbReference type="ChEBI" id="CHEBI:15377"/>
        <dbReference type="ChEBI" id="CHEBI:29950"/>
        <dbReference type="ChEBI" id="CHEBI:30879"/>
        <dbReference type="ChEBI" id="CHEBI:35924"/>
        <dbReference type="ChEBI" id="CHEBI:50058"/>
        <dbReference type="EC" id="1.11.1.24"/>
    </reaction>
</comment>
<evidence type="ECO:0000256" key="8">
    <source>
        <dbReference type="ARBA" id="ARBA00023284"/>
    </source>
</evidence>
<evidence type="ECO:0000256" key="12">
    <source>
        <dbReference type="ARBA" id="ARBA00049091"/>
    </source>
</evidence>
<dbReference type="GO" id="GO:0005737">
    <property type="term" value="C:cytoplasm"/>
    <property type="evidence" value="ECO:0007669"/>
    <property type="project" value="TreeGrafter"/>
</dbReference>
<evidence type="ECO:0000256" key="10">
    <source>
        <dbReference type="ARBA" id="ARBA00038489"/>
    </source>
</evidence>
<comment type="function">
    <text evidence="1">Thiol-specific peroxidase that catalyzes the reduction of hydrogen peroxide and organic hydroperoxides to water and alcohols, respectively. Plays a role in cell protection against oxidative stress by detoxifying peroxides and as sensor of hydrogen peroxide-mediated signaling events.</text>
</comment>
<comment type="similarity">
    <text evidence="10">Belongs to the peroxiredoxin family. BCP/PrxQ subfamily.</text>
</comment>
<comment type="subunit">
    <text evidence="2">Monomer.</text>
</comment>
<dbReference type="InterPro" id="IPR024706">
    <property type="entry name" value="Peroxiredoxin_AhpC-typ"/>
</dbReference>
<keyword evidence="5" id="KW-0049">Antioxidant</keyword>
<dbReference type="PANTHER" id="PTHR42801">
    <property type="entry name" value="THIOREDOXIN-DEPENDENT PEROXIDE REDUCTASE"/>
    <property type="match status" value="1"/>
</dbReference>
<evidence type="ECO:0000256" key="7">
    <source>
        <dbReference type="ARBA" id="ARBA00023157"/>
    </source>
</evidence>
<dbReference type="InterPro" id="IPR050924">
    <property type="entry name" value="Peroxiredoxin_BCP/PrxQ"/>
</dbReference>
<dbReference type="CDD" id="cd03017">
    <property type="entry name" value="PRX_BCP"/>
    <property type="match status" value="1"/>
</dbReference>
<evidence type="ECO:0000256" key="11">
    <source>
        <dbReference type="ARBA" id="ARBA00042639"/>
    </source>
</evidence>
<feature type="domain" description="Thioredoxin" evidence="14">
    <location>
        <begin position="3"/>
        <end position="156"/>
    </location>
</feature>
<dbReference type="PANTHER" id="PTHR42801:SF4">
    <property type="entry name" value="AHPC_TSA FAMILY PROTEIN"/>
    <property type="match status" value="1"/>
</dbReference>
<dbReference type="STRING" id="46680.GCA_000807755_04182"/>
<evidence type="ECO:0000256" key="9">
    <source>
        <dbReference type="ARBA" id="ARBA00032824"/>
    </source>
</evidence>
<comment type="caution">
    <text evidence="15">The sequence shown here is derived from an EMBL/GenBank/DDBJ whole genome shotgun (WGS) entry which is preliminary data.</text>
</comment>
<dbReference type="GO" id="GO:0008379">
    <property type="term" value="F:thioredoxin peroxidase activity"/>
    <property type="evidence" value="ECO:0007669"/>
    <property type="project" value="TreeGrafter"/>
</dbReference>
<sequence length="157" mass="17462">MAVELNKPVADFQAPATSGVDFRLSELKGKQVVLYFYPKDSTPGCTTEGQGFRDKIEDFAKANTLVFGVSRDGIKSHENFKAKQCFPFELISDKDEAVCQLFDVIKLKKLYGKEYLGVDRSTFLIDAKGVLRQEWRGVKVPGHVDAVLAAAQELNRG</sequence>
<dbReference type="InterPro" id="IPR013766">
    <property type="entry name" value="Thioredoxin_domain"/>
</dbReference>
<name>A0A246FB79_PSENT</name>
<gene>
    <name evidence="15" type="ORF">CEG18_04725</name>
</gene>
<dbReference type="InterPro" id="IPR000866">
    <property type="entry name" value="AhpC/TSA"/>
</dbReference>
<evidence type="ECO:0000256" key="2">
    <source>
        <dbReference type="ARBA" id="ARBA00011245"/>
    </source>
</evidence>
<reference evidence="15 16" key="1">
    <citation type="submission" date="2017-06" db="EMBL/GenBank/DDBJ databases">
        <title>Draft genome of Pseudomonas nitroreducens DF05.</title>
        <authorList>
            <person name="Iyer R."/>
        </authorList>
    </citation>
    <scope>NUCLEOTIDE SEQUENCE [LARGE SCALE GENOMIC DNA]</scope>
    <source>
        <strain evidence="15 16">DF05</strain>
    </source>
</reference>
<evidence type="ECO:0000256" key="3">
    <source>
        <dbReference type="ARBA" id="ARBA00013017"/>
    </source>
</evidence>
<dbReference type="EC" id="1.11.1.24" evidence="3"/>
<dbReference type="Gene3D" id="3.40.30.10">
    <property type="entry name" value="Glutaredoxin"/>
    <property type="match status" value="1"/>
</dbReference>
<evidence type="ECO:0000259" key="14">
    <source>
        <dbReference type="PROSITE" id="PS51352"/>
    </source>
</evidence>
<evidence type="ECO:0000256" key="13">
    <source>
        <dbReference type="PIRSR" id="PIRSR000239-1"/>
    </source>
</evidence>
<keyword evidence="6" id="KW-0560">Oxidoreductase</keyword>
<keyword evidence="7" id="KW-1015">Disulfide bond</keyword>
<dbReference type="GO" id="GO:0045454">
    <property type="term" value="P:cell redox homeostasis"/>
    <property type="evidence" value="ECO:0007669"/>
    <property type="project" value="TreeGrafter"/>
</dbReference>
<organism evidence="15 16">
    <name type="scientific">Pseudomonas nitroreducens</name>
    <dbReference type="NCBI Taxonomy" id="46680"/>
    <lineage>
        <taxon>Bacteria</taxon>
        <taxon>Pseudomonadati</taxon>
        <taxon>Pseudomonadota</taxon>
        <taxon>Gammaproteobacteria</taxon>
        <taxon>Pseudomonadales</taxon>
        <taxon>Pseudomonadaceae</taxon>
        <taxon>Pseudomonas</taxon>
    </lineage>
</organism>
<dbReference type="EMBL" id="NJBA01000002">
    <property type="protein sequence ID" value="OWP51577.1"/>
    <property type="molecule type" value="Genomic_DNA"/>
</dbReference>
<dbReference type="Proteomes" id="UP000198145">
    <property type="component" value="Unassembled WGS sequence"/>
</dbReference>
<dbReference type="GO" id="GO:0034599">
    <property type="term" value="P:cellular response to oxidative stress"/>
    <property type="evidence" value="ECO:0007669"/>
    <property type="project" value="TreeGrafter"/>
</dbReference>
<feature type="active site" description="Cysteine sulfenic acid (-SOH) intermediate; for peroxidase activity" evidence="13">
    <location>
        <position position="45"/>
    </location>
</feature>
<proteinExistence type="inferred from homology"/>
<dbReference type="FunFam" id="3.40.30.10:FF:000007">
    <property type="entry name" value="Thioredoxin-dependent thiol peroxidase"/>
    <property type="match status" value="1"/>
</dbReference>
<keyword evidence="4" id="KW-0575">Peroxidase</keyword>
<dbReference type="PIRSF" id="PIRSF000239">
    <property type="entry name" value="AHPC"/>
    <property type="match status" value="1"/>
</dbReference>
<evidence type="ECO:0000313" key="16">
    <source>
        <dbReference type="Proteomes" id="UP000198145"/>
    </source>
</evidence>
<dbReference type="Pfam" id="PF00578">
    <property type="entry name" value="AhpC-TSA"/>
    <property type="match status" value="1"/>
</dbReference>
<evidence type="ECO:0000256" key="6">
    <source>
        <dbReference type="ARBA" id="ARBA00023002"/>
    </source>
</evidence>